<comment type="function">
    <text evidence="4">Involved in the assembly of lipopolysaccharide (LPS). Required for the translocation of LPS from the inner membrane to the outer membrane. May form a bridge between the inner membrane and the outer membrane, via interactions with LptC and LptD, thereby facilitating LPS transfer across the periplasm.</text>
</comment>
<dbReference type="PANTHER" id="PTHR36504:SF1">
    <property type="entry name" value="LIPOPOLYSACCHARIDE EXPORT SYSTEM PROTEIN LPTA"/>
    <property type="match status" value="1"/>
</dbReference>
<keyword evidence="3 4" id="KW-0574">Periplasm</keyword>
<feature type="region of interest" description="Disordered" evidence="5">
    <location>
        <begin position="165"/>
        <end position="191"/>
    </location>
</feature>
<feature type="signal peptide" evidence="4">
    <location>
        <begin position="1"/>
        <end position="28"/>
    </location>
</feature>
<feature type="domain" description="Organic solvent tolerance-like N-terminal" evidence="6">
    <location>
        <begin position="39"/>
        <end position="148"/>
    </location>
</feature>
<dbReference type="GO" id="GO:0009279">
    <property type="term" value="C:cell outer membrane"/>
    <property type="evidence" value="ECO:0007669"/>
    <property type="project" value="TreeGrafter"/>
</dbReference>
<dbReference type="InterPro" id="IPR052037">
    <property type="entry name" value="LPS_export_LptA"/>
</dbReference>
<evidence type="ECO:0000313" key="7">
    <source>
        <dbReference type="EMBL" id="TLU66683.1"/>
    </source>
</evidence>
<organism evidence="7 8">
    <name type="scientific">Thalassotalea litorea</name>
    <dbReference type="NCBI Taxonomy" id="2020715"/>
    <lineage>
        <taxon>Bacteria</taxon>
        <taxon>Pseudomonadati</taxon>
        <taxon>Pseudomonadota</taxon>
        <taxon>Gammaproteobacteria</taxon>
        <taxon>Alteromonadales</taxon>
        <taxon>Colwelliaceae</taxon>
        <taxon>Thalassotalea</taxon>
    </lineage>
</organism>
<keyword evidence="2 4" id="KW-0732">Signal</keyword>
<dbReference type="Pfam" id="PF03968">
    <property type="entry name" value="LptD_N"/>
    <property type="match status" value="1"/>
</dbReference>
<dbReference type="Proteomes" id="UP000307790">
    <property type="component" value="Unassembled WGS sequence"/>
</dbReference>
<dbReference type="InterPro" id="IPR014340">
    <property type="entry name" value="LptA"/>
</dbReference>
<proteinExistence type="inferred from homology"/>
<dbReference type="RefSeq" id="WP_138318749.1">
    <property type="nucleotide sequence ID" value="NZ_VCBC01000004.1"/>
</dbReference>
<accession>A0A5R9IQC5</accession>
<feature type="chain" id="PRO_5024521996" description="Lipopolysaccharide export system protein LptA" evidence="4">
    <location>
        <begin position="29"/>
        <end position="191"/>
    </location>
</feature>
<sequence length="191" mass="20970" precursor="true">MCKPSIKINKPLVALLATLTLLLPVANAAQSDFEQEVVIQAKRQASDLKNKIASYLDDVKITQGSLTITADVVQVINDPNSQGKSYQAKGKPARFSQRLDDGKLVEIQAQEITYTPLTSTLVIKGNAKVSQEGSQVQGDIITYNMLTEQLTAESLDDSDIVTTIIQPQKKDNNTTEQNEQQKPEPEQGEEQ</sequence>
<protein>
    <recommendedName>
        <fullName evidence="4">Lipopolysaccharide export system protein LptA</fullName>
    </recommendedName>
</protein>
<feature type="compositionally biased region" description="Basic and acidic residues" evidence="5">
    <location>
        <begin position="168"/>
        <end position="185"/>
    </location>
</feature>
<comment type="similarity">
    <text evidence="4">Belongs to the LptA family.</text>
</comment>
<evidence type="ECO:0000259" key="6">
    <source>
        <dbReference type="Pfam" id="PF03968"/>
    </source>
</evidence>
<comment type="caution">
    <text evidence="7">The sequence shown here is derived from an EMBL/GenBank/DDBJ whole genome shotgun (WGS) entry which is preliminary data.</text>
</comment>
<dbReference type="NCBIfam" id="TIGR03002">
    <property type="entry name" value="outer_YhbN_LptA"/>
    <property type="match status" value="1"/>
</dbReference>
<keyword evidence="1 4" id="KW-0813">Transport</keyword>
<keyword evidence="8" id="KW-1185">Reference proteome</keyword>
<dbReference type="PANTHER" id="PTHR36504">
    <property type="entry name" value="LIPOPOLYSACCHARIDE EXPORT SYSTEM PROTEIN LPTA"/>
    <property type="match status" value="1"/>
</dbReference>
<dbReference type="AlphaFoldDB" id="A0A5R9IQC5"/>
<dbReference type="InterPro" id="IPR005653">
    <property type="entry name" value="OstA-like_N"/>
</dbReference>
<evidence type="ECO:0000256" key="2">
    <source>
        <dbReference type="ARBA" id="ARBA00022729"/>
    </source>
</evidence>
<evidence type="ECO:0000313" key="8">
    <source>
        <dbReference type="Proteomes" id="UP000307790"/>
    </source>
</evidence>
<dbReference type="GO" id="GO:0030288">
    <property type="term" value="C:outer membrane-bounded periplasmic space"/>
    <property type="evidence" value="ECO:0007669"/>
    <property type="project" value="TreeGrafter"/>
</dbReference>
<dbReference type="EMBL" id="VCBC01000004">
    <property type="protein sequence ID" value="TLU66683.1"/>
    <property type="molecule type" value="Genomic_DNA"/>
</dbReference>
<dbReference type="Gene3D" id="2.60.450.10">
    <property type="entry name" value="Lipopolysaccharide (LPS) transport protein A like domain"/>
    <property type="match status" value="1"/>
</dbReference>
<dbReference type="GO" id="GO:0001530">
    <property type="term" value="F:lipopolysaccharide binding"/>
    <property type="evidence" value="ECO:0007669"/>
    <property type="project" value="InterPro"/>
</dbReference>
<dbReference type="GO" id="GO:0015920">
    <property type="term" value="P:lipopolysaccharide transport"/>
    <property type="evidence" value="ECO:0007669"/>
    <property type="project" value="UniProtKB-UniRule"/>
</dbReference>
<dbReference type="OrthoDB" id="9795964at2"/>
<gene>
    <name evidence="4 7" type="primary">lptA</name>
    <name evidence="7" type="ORF">FE810_03995</name>
</gene>
<comment type="subunit">
    <text evidence="4">Component of the lipopolysaccharide transport and assembly complex.</text>
</comment>
<evidence type="ECO:0000256" key="1">
    <source>
        <dbReference type="ARBA" id="ARBA00022448"/>
    </source>
</evidence>
<dbReference type="GO" id="GO:0017089">
    <property type="term" value="F:glycolipid transfer activity"/>
    <property type="evidence" value="ECO:0007669"/>
    <property type="project" value="TreeGrafter"/>
</dbReference>
<reference evidence="7 8" key="1">
    <citation type="submission" date="2019-05" db="EMBL/GenBank/DDBJ databases">
        <title>Genome sequences of Thalassotalea litorea 1K03283.</title>
        <authorList>
            <person name="Zhang D."/>
        </authorList>
    </citation>
    <scope>NUCLEOTIDE SEQUENCE [LARGE SCALE GENOMIC DNA]</scope>
    <source>
        <strain evidence="7 8">MCCC 1K03283</strain>
    </source>
</reference>
<evidence type="ECO:0000256" key="5">
    <source>
        <dbReference type="SAM" id="MobiDB-lite"/>
    </source>
</evidence>
<comment type="subcellular location">
    <subcellularLocation>
        <location evidence="4">Periplasm</location>
    </subcellularLocation>
</comment>
<evidence type="ECO:0000256" key="3">
    <source>
        <dbReference type="ARBA" id="ARBA00022764"/>
    </source>
</evidence>
<name>A0A5R9IQC5_9GAMM</name>
<dbReference type="GO" id="GO:0043165">
    <property type="term" value="P:Gram-negative-bacterium-type cell outer membrane assembly"/>
    <property type="evidence" value="ECO:0007669"/>
    <property type="project" value="UniProtKB-UniRule"/>
</dbReference>
<evidence type="ECO:0000256" key="4">
    <source>
        <dbReference type="HAMAP-Rule" id="MF_01914"/>
    </source>
</evidence>
<dbReference type="HAMAP" id="MF_01914">
    <property type="entry name" value="LPS_assembly_LptA"/>
    <property type="match status" value="1"/>
</dbReference>